<dbReference type="Proteomes" id="UP000827872">
    <property type="component" value="Linkage Group LG11"/>
</dbReference>
<proteinExistence type="predicted"/>
<gene>
    <name evidence="1" type="ORF">K3G42_015885</name>
</gene>
<comment type="caution">
    <text evidence="1">The sequence shown here is derived from an EMBL/GenBank/DDBJ whole genome shotgun (WGS) entry which is preliminary data.</text>
</comment>
<dbReference type="EMBL" id="CM037624">
    <property type="protein sequence ID" value="KAH8010915.1"/>
    <property type="molecule type" value="Genomic_DNA"/>
</dbReference>
<evidence type="ECO:0000313" key="2">
    <source>
        <dbReference type="Proteomes" id="UP000827872"/>
    </source>
</evidence>
<keyword evidence="2" id="KW-1185">Reference proteome</keyword>
<evidence type="ECO:0000313" key="1">
    <source>
        <dbReference type="EMBL" id="KAH8010915.1"/>
    </source>
</evidence>
<reference evidence="1" key="1">
    <citation type="submission" date="2021-08" db="EMBL/GenBank/DDBJ databases">
        <title>The first chromosome-level gecko genome reveals the dynamic sex chromosomes of Neotropical dwarf geckos (Sphaerodactylidae: Sphaerodactylus).</title>
        <authorList>
            <person name="Pinto B.J."/>
            <person name="Keating S.E."/>
            <person name="Gamble T."/>
        </authorList>
    </citation>
    <scope>NUCLEOTIDE SEQUENCE</scope>
    <source>
        <strain evidence="1">TG3544</strain>
    </source>
</reference>
<accession>A0ACB8FUX5</accession>
<name>A0ACB8FUX5_9SAUR</name>
<protein>
    <submittedName>
        <fullName evidence="1">Uncharacterized protein</fullName>
    </submittedName>
</protein>
<organism evidence="1 2">
    <name type="scientific">Sphaerodactylus townsendi</name>
    <dbReference type="NCBI Taxonomy" id="933632"/>
    <lineage>
        <taxon>Eukaryota</taxon>
        <taxon>Metazoa</taxon>
        <taxon>Chordata</taxon>
        <taxon>Craniata</taxon>
        <taxon>Vertebrata</taxon>
        <taxon>Euteleostomi</taxon>
        <taxon>Lepidosauria</taxon>
        <taxon>Squamata</taxon>
        <taxon>Bifurcata</taxon>
        <taxon>Gekkota</taxon>
        <taxon>Sphaerodactylidae</taxon>
        <taxon>Sphaerodactylus</taxon>
    </lineage>
</organism>
<sequence length="98" mass="10859">MLALAERCLWVTAALSVLLQASASPILDYSGEEQSSEDPSSKPLPTRYSQLRNCVRLAKELRNRASQLWKKEVSELSRSAWKSCQRVGPGGRKLGLKA</sequence>